<evidence type="ECO:0000313" key="2">
    <source>
        <dbReference type="EMBL" id="KOC60555.1"/>
    </source>
</evidence>
<sequence>MSGRKIGREMKLHNLITLYEEKSVLWNTKDVEYRNREKKEQIFTALPKKSSVKYIYGISSHLTLISKQTAE</sequence>
<accession>A0A0L7QPJ3</accession>
<dbReference type="Pfam" id="PF10545">
    <property type="entry name" value="MADF_DNA_bdg"/>
    <property type="match status" value="1"/>
</dbReference>
<evidence type="ECO:0000313" key="3">
    <source>
        <dbReference type="Proteomes" id="UP000053825"/>
    </source>
</evidence>
<keyword evidence="3" id="KW-1185">Reference proteome</keyword>
<dbReference type="Proteomes" id="UP000053825">
    <property type="component" value="Unassembled WGS sequence"/>
</dbReference>
<dbReference type="EMBL" id="KQ414813">
    <property type="protein sequence ID" value="KOC60555.1"/>
    <property type="molecule type" value="Genomic_DNA"/>
</dbReference>
<feature type="domain" description="MADF" evidence="1">
    <location>
        <begin position="15"/>
        <end position="47"/>
    </location>
</feature>
<organism evidence="2 3">
    <name type="scientific">Habropoda laboriosa</name>
    <dbReference type="NCBI Taxonomy" id="597456"/>
    <lineage>
        <taxon>Eukaryota</taxon>
        <taxon>Metazoa</taxon>
        <taxon>Ecdysozoa</taxon>
        <taxon>Arthropoda</taxon>
        <taxon>Hexapoda</taxon>
        <taxon>Insecta</taxon>
        <taxon>Pterygota</taxon>
        <taxon>Neoptera</taxon>
        <taxon>Endopterygota</taxon>
        <taxon>Hymenoptera</taxon>
        <taxon>Apocrita</taxon>
        <taxon>Aculeata</taxon>
        <taxon>Apoidea</taxon>
        <taxon>Anthophila</taxon>
        <taxon>Apidae</taxon>
        <taxon>Habropoda</taxon>
    </lineage>
</organism>
<gene>
    <name evidence="2" type="ORF">WH47_07688</name>
</gene>
<dbReference type="AlphaFoldDB" id="A0A0L7QPJ3"/>
<reference evidence="2 3" key="1">
    <citation type="submission" date="2015-07" db="EMBL/GenBank/DDBJ databases">
        <title>The genome of Habropoda laboriosa.</title>
        <authorList>
            <person name="Pan H."/>
            <person name="Kapheim K."/>
        </authorList>
    </citation>
    <scope>NUCLEOTIDE SEQUENCE [LARGE SCALE GENOMIC DNA]</scope>
    <source>
        <strain evidence="2">0110345459</strain>
    </source>
</reference>
<dbReference type="InterPro" id="IPR006578">
    <property type="entry name" value="MADF-dom"/>
</dbReference>
<protein>
    <recommendedName>
        <fullName evidence="1">MADF domain-containing protein</fullName>
    </recommendedName>
</protein>
<evidence type="ECO:0000259" key="1">
    <source>
        <dbReference type="Pfam" id="PF10545"/>
    </source>
</evidence>
<name>A0A0L7QPJ3_9HYME</name>
<proteinExistence type="predicted"/>